<protein>
    <submittedName>
        <fullName evidence="1">Uncharacterized protein</fullName>
    </submittedName>
</protein>
<comment type="caution">
    <text evidence="1">The sequence shown here is derived from an EMBL/GenBank/DDBJ whole genome shotgun (WGS) entry which is preliminary data.</text>
</comment>
<evidence type="ECO:0000313" key="2">
    <source>
        <dbReference type="Proteomes" id="UP000770717"/>
    </source>
</evidence>
<name>A0A8J6B3D6_ELECQ</name>
<dbReference type="AlphaFoldDB" id="A0A8J6B3D6"/>
<dbReference type="EMBL" id="WNTK01042613">
    <property type="protein sequence ID" value="KAG9460746.1"/>
    <property type="molecule type" value="Genomic_DNA"/>
</dbReference>
<proteinExistence type="predicted"/>
<sequence>MNVREKNSKCICPSPPHVRQIGINTYSENAAYFADYRGRRPVNEPFIRLRTAVYYTRILYVNIKRPQTTAARVPSDFSGRLRHLPHSRP</sequence>
<keyword evidence="2" id="KW-1185">Reference proteome</keyword>
<organism evidence="1 2">
    <name type="scientific">Eleutherodactylus coqui</name>
    <name type="common">Puerto Rican coqui</name>
    <dbReference type="NCBI Taxonomy" id="57060"/>
    <lineage>
        <taxon>Eukaryota</taxon>
        <taxon>Metazoa</taxon>
        <taxon>Chordata</taxon>
        <taxon>Craniata</taxon>
        <taxon>Vertebrata</taxon>
        <taxon>Euteleostomi</taxon>
        <taxon>Amphibia</taxon>
        <taxon>Batrachia</taxon>
        <taxon>Anura</taxon>
        <taxon>Neobatrachia</taxon>
        <taxon>Hyloidea</taxon>
        <taxon>Eleutherodactylidae</taxon>
        <taxon>Eleutherodactylinae</taxon>
        <taxon>Eleutherodactylus</taxon>
        <taxon>Eleutherodactylus</taxon>
    </lineage>
</organism>
<dbReference type="Proteomes" id="UP000770717">
    <property type="component" value="Unassembled WGS sequence"/>
</dbReference>
<accession>A0A8J6B3D6</accession>
<reference evidence="1" key="1">
    <citation type="thesis" date="2020" institute="ProQuest LLC" country="789 East Eisenhower Parkway, Ann Arbor, MI, USA">
        <title>Comparative Genomics and Chromosome Evolution.</title>
        <authorList>
            <person name="Mudd A.B."/>
        </authorList>
    </citation>
    <scope>NUCLEOTIDE SEQUENCE</scope>
    <source>
        <strain evidence="1">HN-11 Male</strain>
        <tissue evidence="1">Kidney and liver</tissue>
    </source>
</reference>
<evidence type="ECO:0000313" key="1">
    <source>
        <dbReference type="EMBL" id="KAG9460746.1"/>
    </source>
</evidence>
<gene>
    <name evidence="1" type="ORF">GDO78_019777</name>
</gene>